<dbReference type="EMBL" id="RAXU01000002">
    <property type="protein sequence ID" value="RKG35811.1"/>
    <property type="molecule type" value="Genomic_DNA"/>
</dbReference>
<organism evidence="1 2">
    <name type="scientific">Acinetobacter guerrae</name>
    <dbReference type="NCBI Taxonomy" id="1843371"/>
    <lineage>
        <taxon>Bacteria</taxon>
        <taxon>Pseudomonadati</taxon>
        <taxon>Pseudomonadota</taxon>
        <taxon>Gammaproteobacteria</taxon>
        <taxon>Moraxellales</taxon>
        <taxon>Moraxellaceae</taxon>
        <taxon>Acinetobacter</taxon>
    </lineage>
</organism>
<evidence type="ECO:0000313" key="2">
    <source>
        <dbReference type="Proteomes" id="UP000269001"/>
    </source>
</evidence>
<proteinExistence type="predicted"/>
<comment type="caution">
    <text evidence="1">The sequence shown here is derived from an EMBL/GenBank/DDBJ whole genome shotgun (WGS) entry which is preliminary data.</text>
</comment>
<gene>
    <name evidence="1" type="ORF">D7V21_02785</name>
</gene>
<dbReference type="Pfam" id="PF20375">
    <property type="entry name" value="DUF6670"/>
    <property type="match status" value="1"/>
</dbReference>
<dbReference type="RefSeq" id="WP_120369007.1">
    <property type="nucleotide sequence ID" value="NZ_RAXU01000002.1"/>
</dbReference>
<reference evidence="1 2" key="1">
    <citation type="submission" date="2018-09" db="EMBL/GenBank/DDBJ databases">
        <title>The draft genome of Acinetobacter spp. strains.</title>
        <authorList>
            <person name="Qin J."/>
            <person name="Feng Y."/>
            <person name="Zong Z."/>
        </authorList>
    </citation>
    <scope>NUCLEOTIDE SEQUENCE [LARGE SCALE GENOMIC DNA]</scope>
    <source>
        <strain evidence="1 2">WCHAc060096</strain>
    </source>
</reference>
<dbReference type="Proteomes" id="UP000269001">
    <property type="component" value="Unassembled WGS sequence"/>
</dbReference>
<sequence>MNLFSLPKLSPRAELLAKTLHHLTPLVDQSNIFSRQIFQLETIIQPYFEHHFYSCSRYAFNFPELITPFHYLNISAVLGTTGLLCFDQDELQRGPARNNATVFMSTALKNTGFLKGYTLDSEEVIHIKDKILFGRELLIEGVYPEFRLKGDYSGIQFNVLINLSRQASWMIKTPLCDHFSLMMHYEGIFEFEGEHYPVSGIGSFEFSRSATPHSLIPQALAISEKIPVNFMTYQVLNLDAQRQVIFHKVDIAGKPMSYRAYIRHKGGFSEVYNNVQFNILDYQDTPILSPFGQYTLLPKSFEWQIFNNEGEQYLHVQAEVDTEFKYGLGLGYSAAFQFEAYSVEGRQSGRGYIEYIDVVEQTEICPYPEDVTASIQYQQSITMI</sequence>
<dbReference type="AlphaFoldDB" id="A0A3A8F3S8"/>
<evidence type="ECO:0000313" key="1">
    <source>
        <dbReference type="EMBL" id="RKG35811.1"/>
    </source>
</evidence>
<protein>
    <submittedName>
        <fullName evidence="1">Uncharacterized protein</fullName>
    </submittedName>
</protein>
<dbReference type="InterPro" id="IPR046611">
    <property type="entry name" value="DUF6670"/>
</dbReference>
<keyword evidence="2" id="KW-1185">Reference proteome</keyword>
<accession>A0A3A8F3S8</accession>
<name>A0A3A8F3S8_9GAMM</name>